<sequence length="67" mass="7863">MRCGKRKPRFIVEDGKRIAVTLDIAEYDQIVEYVEEIEDLVALQEVREEPLQFRSLDEFLSEHNPGV</sequence>
<dbReference type="AlphaFoldDB" id="A0A450W7J3"/>
<protein>
    <recommendedName>
        <fullName evidence="2">Antitoxin Phd_YefM, type II toxin-antitoxin system</fullName>
    </recommendedName>
</protein>
<dbReference type="EMBL" id="CAADFK010000042">
    <property type="protein sequence ID" value="VFK13016.1"/>
    <property type="molecule type" value="Genomic_DNA"/>
</dbReference>
<organism evidence="1">
    <name type="scientific">Candidatus Kentrum sp. LPFa</name>
    <dbReference type="NCBI Taxonomy" id="2126335"/>
    <lineage>
        <taxon>Bacteria</taxon>
        <taxon>Pseudomonadati</taxon>
        <taxon>Pseudomonadota</taxon>
        <taxon>Gammaproteobacteria</taxon>
        <taxon>Candidatus Kentrum</taxon>
    </lineage>
</organism>
<gene>
    <name evidence="1" type="ORF">BECKLPF1236B_GA0070989_104219</name>
</gene>
<evidence type="ECO:0000313" key="1">
    <source>
        <dbReference type="EMBL" id="VFK13016.1"/>
    </source>
</evidence>
<reference evidence="1" key="1">
    <citation type="submission" date="2019-02" db="EMBL/GenBank/DDBJ databases">
        <authorList>
            <person name="Gruber-Vodicka R. H."/>
            <person name="Seah K. B. B."/>
        </authorList>
    </citation>
    <scope>NUCLEOTIDE SEQUENCE</scope>
    <source>
        <strain evidence="1">BECK_S313</strain>
    </source>
</reference>
<evidence type="ECO:0008006" key="2">
    <source>
        <dbReference type="Google" id="ProtNLM"/>
    </source>
</evidence>
<accession>A0A450W7J3</accession>
<name>A0A450W7J3_9GAMM</name>
<proteinExistence type="predicted"/>